<dbReference type="Proteomes" id="UP000257039">
    <property type="component" value="Unassembled WGS sequence"/>
</dbReference>
<organism evidence="1 2">
    <name type="scientific">Zooshikella ganghwensis</name>
    <dbReference type="NCBI Taxonomy" id="202772"/>
    <lineage>
        <taxon>Bacteria</taxon>
        <taxon>Pseudomonadati</taxon>
        <taxon>Pseudomonadota</taxon>
        <taxon>Gammaproteobacteria</taxon>
        <taxon>Oceanospirillales</taxon>
        <taxon>Zooshikellaceae</taxon>
        <taxon>Zooshikella</taxon>
    </lineage>
</organism>
<reference evidence="1 2" key="1">
    <citation type="submission" date="2017-04" db="EMBL/GenBank/DDBJ databases">
        <title>Draft genome sequence of Zooshikella ganghwensis VG4 isolated from Red Sea sediments.</title>
        <authorList>
            <person name="Rehman Z."/>
            <person name="Alam I."/>
            <person name="Kamau A."/>
            <person name="Bajic V."/>
            <person name="Leiknes T."/>
        </authorList>
    </citation>
    <scope>NUCLEOTIDE SEQUENCE [LARGE SCALE GENOMIC DNA]</scope>
    <source>
        <strain evidence="1 2">VG4</strain>
    </source>
</reference>
<protein>
    <submittedName>
        <fullName evidence="1">Uncharacterized protein</fullName>
    </submittedName>
</protein>
<name>A0A4P9VKJ0_9GAMM</name>
<evidence type="ECO:0000313" key="2">
    <source>
        <dbReference type="Proteomes" id="UP000257039"/>
    </source>
</evidence>
<gene>
    <name evidence="1" type="ORF">B9G39_10375</name>
</gene>
<evidence type="ECO:0000313" key="1">
    <source>
        <dbReference type="EMBL" id="RDH43815.1"/>
    </source>
</evidence>
<comment type="caution">
    <text evidence="1">The sequence shown here is derived from an EMBL/GenBank/DDBJ whole genome shotgun (WGS) entry which is preliminary data.</text>
</comment>
<dbReference type="EMBL" id="NDXW01000001">
    <property type="protein sequence ID" value="RDH43815.1"/>
    <property type="molecule type" value="Genomic_DNA"/>
</dbReference>
<dbReference type="AlphaFoldDB" id="A0A4P9VKJ0"/>
<keyword evidence="2" id="KW-1185">Reference proteome</keyword>
<accession>A0A4P9VKJ0</accession>
<sequence>MTFLLLKGPRIKVFSEALLPKVYITPIEHAVNPSMEAWLPHPCGKQFDVRYPAFALVSHTSEDHKITRDD</sequence>
<proteinExistence type="predicted"/>